<dbReference type="EMBL" id="BNAF01000005">
    <property type="protein sequence ID" value="GHE34076.1"/>
    <property type="molecule type" value="Genomic_DNA"/>
</dbReference>
<reference evidence="2" key="1">
    <citation type="journal article" date="2019" name="Int. J. Syst. Evol. Microbiol.">
        <title>The Global Catalogue of Microorganisms (GCM) 10K type strain sequencing project: providing services to taxonomists for standard genome sequencing and annotation.</title>
        <authorList>
            <consortium name="The Broad Institute Genomics Platform"/>
            <consortium name="The Broad Institute Genome Sequencing Center for Infectious Disease"/>
            <person name="Wu L."/>
            <person name="Ma J."/>
        </authorList>
    </citation>
    <scope>NUCLEOTIDE SEQUENCE [LARGE SCALE GENOMIC DNA]</scope>
    <source>
        <strain evidence="2">CGMCC 1.12966</strain>
    </source>
</reference>
<sequence>MSCQQIGSTSRQQHGTLSTDSLAITHDEDAAGMATADAGKTKQTSRATFIVGNSCLVGAHRLWESSDDPEILLEGEWLDVFKEGNTIRIVPLQYKVTEGFDECAGVKTKAVATQHKSLILLKLGDIKTGSYPAVEAAEHTFWPNEKREFTFAGQTYSMAGSGNINESYTVSGEDGKEELFHVVSDYSLTMTDPTGRTFTLVSEESFQDTFIKILFVGDLDGDDRPDFLISVPRGYEEERVLWIPSRHMTENGLKVYEATRQFDC</sequence>
<protein>
    <submittedName>
        <fullName evidence="1">Uncharacterized protein</fullName>
    </submittedName>
</protein>
<comment type="caution">
    <text evidence="1">The sequence shown here is derived from an EMBL/GenBank/DDBJ whole genome shotgun (WGS) entry which is preliminary data.</text>
</comment>
<organism evidence="1 2">
    <name type="scientific">Sphingobacterium griseoflavum</name>
    <dbReference type="NCBI Taxonomy" id="1474952"/>
    <lineage>
        <taxon>Bacteria</taxon>
        <taxon>Pseudomonadati</taxon>
        <taxon>Bacteroidota</taxon>
        <taxon>Sphingobacteriia</taxon>
        <taxon>Sphingobacteriales</taxon>
        <taxon>Sphingobacteriaceae</taxon>
        <taxon>Sphingobacterium</taxon>
    </lineage>
</organism>
<keyword evidence="2" id="KW-1185">Reference proteome</keyword>
<accession>A0ABQ3HXI7</accession>
<dbReference type="Proteomes" id="UP000620550">
    <property type="component" value="Unassembled WGS sequence"/>
</dbReference>
<name>A0ABQ3HXI7_9SPHI</name>
<evidence type="ECO:0000313" key="2">
    <source>
        <dbReference type="Proteomes" id="UP000620550"/>
    </source>
</evidence>
<gene>
    <name evidence="1" type="ORF">GCM10017764_16730</name>
</gene>
<evidence type="ECO:0000313" key="1">
    <source>
        <dbReference type="EMBL" id="GHE34076.1"/>
    </source>
</evidence>
<proteinExistence type="predicted"/>